<gene>
    <name evidence="1" type="ORF">GUJ93_ZPchr0012g22010</name>
</gene>
<dbReference type="AlphaFoldDB" id="A0A8J5WU01"/>
<protein>
    <submittedName>
        <fullName evidence="1">Uncharacterized protein</fullName>
    </submittedName>
</protein>
<sequence length="102" mass="12284">MWRPPQRIWHPPKRIRRRMDTIIHHGDARRNGEASVMSHTSRKRKTILSRGLGLRGWVLWKTWLQPPHSWHRTMRHSLQLKLSLLPEELNQDCRSNCSRVLL</sequence>
<name>A0A8J5WU01_ZIZPA</name>
<dbReference type="Proteomes" id="UP000729402">
    <property type="component" value="Unassembled WGS sequence"/>
</dbReference>
<evidence type="ECO:0000313" key="2">
    <source>
        <dbReference type="Proteomes" id="UP000729402"/>
    </source>
</evidence>
<comment type="caution">
    <text evidence="1">The sequence shown here is derived from an EMBL/GenBank/DDBJ whole genome shotgun (WGS) entry which is preliminary data.</text>
</comment>
<dbReference type="EMBL" id="JAAALK010000080">
    <property type="protein sequence ID" value="KAG8094717.1"/>
    <property type="molecule type" value="Genomic_DNA"/>
</dbReference>
<accession>A0A8J5WU01</accession>
<proteinExistence type="predicted"/>
<reference evidence="1" key="2">
    <citation type="submission" date="2021-02" db="EMBL/GenBank/DDBJ databases">
        <authorList>
            <person name="Kimball J.A."/>
            <person name="Haas M.W."/>
            <person name="Macchietto M."/>
            <person name="Kono T."/>
            <person name="Duquette J."/>
            <person name="Shao M."/>
        </authorList>
    </citation>
    <scope>NUCLEOTIDE SEQUENCE</scope>
    <source>
        <tissue evidence="1">Fresh leaf tissue</tissue>
    </source>
</reference>
<reference evidence="1" key="1">
    <citation type="journal article" date="2021" name="bioRxiv">
        <title>Whole Genome Assembly and Annotation of Northern Wild Rice, Zizania palustris L., Supports a Whole Genome Duplication in the Zizania Genus.</title>
        <authorList>
            <person name="Haas M."/>
            <person name="Kono T."/>
            <person name="Macchietto M."/>
            <person name="Millas R."/>
            <person name="McGilp L."/>
            <person name="Shao M."/>
            <person name="Duquette J."/>
            <person name="Hirsch C.N."/>
            <person name="Kimball J."/>
        </authorList>
    </citation>
    <scope>NUCLEOTIDE SEQUENCE</scope>
    <source>
        <tissue evidence="1">Fresh leaf tissue</tissue>
    </source>
</reference>
<evidence type="ECO:0000313" key="1">
    <source>
        <dbReference type="EMBL" id="KAG8094717.1"/>
    </source>
</evidence>
<organism evidence="1 2">
    <name type="scientific">Zizania palustris</name>
    <name type="common">Northern wild rice</name>
    <dbReference type="NCBI Taxonomy" id="103762"/>
    <lineage>
        <taxon>Eukaryota</taxon>
        <taxon>Viridiplantae</taxon>
        <taxon>Streptophyta</taxon>
        <taxon>Embryophyta</taxon>
        <taxon>Tracheophyta</taxon>
        <taxon>Spermatophyta</taxon>
        <taxon>Magnoliopsida</taxon>
        <taxon>Liliopsida</taxon>
        <taxon>Poales</taxon>
        <taxon>Poaceae</taxon>
        <taxon>BOP clade</taxon>
        <taxon>Oryzoideae</taxon>
        <taxon>Oryzeae</taxon>
        <taxon>Zizaniinae</taxon>
        <taxon>Zizania</taxon>
    </lineage>
</organism>
<keyword evidence="2" id="KW-1185">Reference proteome</keyword>